<comment type="caution">
    <text evidence="1">The sequence shown here is derived from an EMBL/GenBank/DDBJ whole genome shotgun (WGS) entry which is preliminary data.</text>
</comment>
<accession>A0A970BAE2</accession>
<organism evidence="1 2">
    <name type="scientific">Solimonas marina</name>
    <dbReference type="NCBI Taxonomy" id="2714601"/>
    <lineage>
        <taxon>Bacteria</taxon>
        <taxon>Pseudomonadati</taxon>
        <taxon>Pseudomonadota</taxon>
        <taxon>Gammaproteobacteria</taxon>
        <taxon>Nevskiales</taxon>
        <taxon>Nevskiaceae</taxon>
        <taxon>Solimonas</taxon>
    </lineage>
</organism>
<proteinExistence type="predicted"/>
<dbReference type="RefSeq" id="WP_168149632.1">
    <property type="nucleotide sequence ID" value="NZ_JAAVXB010000013.1"/>
</dbReference>
<sequence length="127" mass="13339">MIARFRHSAIAIWLALAAMLAHGLVPNGYMLGRSGSTHDFGFMLCSGGLMHAAMQMKHGDGDDGAATDAGKACAFAAAAMHGVARYGLTFALTHDTPFFLLVAALPSRVDKQGDRRPPATGPPFPSR</sequence>
<evidence type="ECO:0008006" key="3">
    <source>
        <dbReference type="Google" id="ProtNLM"/>
    </source>
</evidence>
<evidence type="ECO:0000313" key="2">
    <source>
        <dbReference type="Proteomes" id="UP000653472"/>
    </source>
</evidence>
<gene>
    <name evidence="1" type="ORF">G7Y82_18505</name>
</gene>
<dbReference type="Proteomes" id="UP000653472">
    <property type="component" value="Unassembled WGS sequence"/>
</dbReference>
<evidence type="ECO:0000313" key="1">
    <source>
        <dbReference type="EMBL" id="NKF24309.1"/>
    </source>
</evidence>
<keyword evidence="2" id="KW-1185">Reference proteome</keyword>
<dbReference type="EMBL" id="JAAVXB010000013">
    <property type="protein sequence ID" value="NKF24309.1"/>
    <property type="molecule type" value="Genomic_DNA"/>
</dbReference>
<name>A0A970BAE2_9GAMM</name>
<dbReference type="AlphaFoldDB" id="A0A970BAE2"/>
<reference evidence="1" key="1">
    <citation type="submission" date="2020-03" db="EMBL/GenBank/DDBJ databases">
        <title>Solimonas marina sp. nov., isolated from deep seawater of the Pacific Ocean.</title>
        <authorList>
            <person name="Liu X."/>
            <person name="Lai Q."/>
            <person name="Sun F."/>
            <person name="Gai Y."/>
            <person name="Li G."/>
            <person name="Shao Z."/>
        </authorList>
    </citation>
    <scope>NUCLEOTIDE SEQUENCE</scope>
    <source>
        <strain evidence="1">C16B3</strain>
    </source>
</reference>
<protein>
    <recommendedName>
        <fullName evidence="3">DUF2946 domain-containing protein</fullName>
    </recommendedName>
</protein>